<dbReference type="AlphaFoldDB" id="A0A6J7GGI7"/>
<dbReference type="SUPFAM" id="SSF51182">
    <property type="entry name" value="RmlC-like cupins"/>
    <property type="match status" value="1"/>
</dbReference>
<dbReference type="InterPro" id="IPR011051">
    <property type="entry name" value="RmlC_Cupin_sf"/>
</dbReference>
<sequence length="125" mass="14060">MRIDWDTVPEAPGMRPGAVRQWVAGEQVSLTRVVTRPDAVFDGRLHHHPHEQWLVMLAGELRLEIDGERFDVTTGDLVLFQPHTVHGAVGVGSEGAEYYEWFAPARYDGLPGYVGRSPPTWKERA</sequence>
<dbReference type="PANTHER" id="PTHR40112:SF1">
    <property type="entry name" value="H2HPP ISOMERASE"/>
    <property type="match status" value="1"/>
</dbReference>
<dbReference type="InterPro" id="IPR013096">
    <property type="entry name" value="Cupin_2"/>
</dbReference>
<organism evidence="2">
    <name type="scientific">freshwater metagenome</name>
    <dbReference type="NCBI Taxonomy" id="449393"/>
    <lineage>
        <taxon>unclassified sequences</taxon>
        <taxon>metagenomes</taxon>
        <taxon>ecological metagenomes</taxon>
    </lineage>
</organism>
<gene>
    <name evidence="2" type="ORF">UFOPK3564_00733</name>
</gene>
<protein>
    <submittedName>
        <fullName evidence="2">Unannotated protein</fullName>
    </submittedName>
</protein>
<feature type="domain" description="Cupin type-2" evidence="1">
    <location>
        <begin position="43"/>
        <end position="100"/>
    </location>
</feature>
<dbReference type="InterPro" id="IPR052535">
    <property type="entry name" value="Bacilysin_H2HPP_isomerase"/>
</dbReference>
<dbReference type="InterPro" id="IPR014710">
    <property type="entry name" value="RmlC-like_jellyroll"/>
</dbReference>
<dbReference type="Gene3D" id="2.60.120.10">
    <property type="entry name" value="Jelly Rolls"/>
    <property type="match status" value="1"/>
</dbReference>
<dbReference type="PANTHER" id="PTHR40112">
    <property type="entry name" value="H2HPP ISOMERASE"/>
    <property type="match status" value="1"/>
</dbReference>
<evidence type="ECO:0000313" key="2">
    <source>
        <dbReference type="EMBL" id="CAB4903550.1"/>
    </source>
</evidence>
<name>A0A6J7GGI7_9ZZZZ</name>
<accession>A0A6J7GGI7</accession>
<dbReference type="EMBL" id="CAFBMK010000027">
    <property type="protein sequence ID" value="CAB4903550.1"/>
    <property type="molecule type" value="Genomic_DNA"/>
</dbReference>
<dbReference type="Pfam" id="PF07883">
    <property type="entry name" value="Cupin_2"/>
    <property type="match status" value="1"/>
</dbReference>
<evidence type="ECO:0000259" key="1">
    <source>
        <dbReference type="Pfam" id="PF07883"/>
    </source>
</evidence>
<reference evidence="2" key="1">
    <citation type="submission" date="2020-05" db="EMBL/GenBank/DDBJ databases">
        <authorList>
            <person name="Chiriac C."/>
            <person name="Salcher M."/>
            <person name="Ghai R."/>
            <person name="Kavagutti S V."/>
        </authorList>
    </citation>
    <scope>NUCLEOTIDE SEQUENCE</scope>
</reference>
<proteinExistence type="predicted"/>